<dbReference type="InterPro" id="IPR014836">
    <property type="entry name" value="Integrin_bsu_cyt_dom"/>
</dbReference>
<dbReference type="Gene3D" id="4.10.1240.30">
    <property type="match status" value="1"/>
</dbReference>
<feature type="transmembrane region" description="Helical" evidence="15">
    <location>
        <begin position="885"/>
        <end position="910"/>
    </location>
</feature>
<evidence type="ECO:0000256" key="8">
    <source>
        <dbReference type="ARBA" id="ARBA00022989"/>
    </source>
</evidence>
<comment type="similarity">
    <text evidence="2 13">Belongs to the integrin beta chain family.</text>
</comment>
<accession>A0A7R8WHD2</accession>
<dbReference type="PANTHER" id="PTHR10082">
    <property type="entry name" value="INTEGRIN BETA SUBUNIT"/>
    <property type="match status" value="1"/>
</dbReference>
<keyword evidence="8 15" id="KW-1133">Transmembrane helix</keyword>
<dbReference type="AlphaFoldDB" id="A0A7R8WHD2"/>
<dbReference type="GO" id="GO:0016477">
    <property type="term" value="P:cell migration"/>
    <property type="evidence" value="ECO:0007669"/>
    <property type="project" value="TreeGrafter"/>
</dbReference>
<dbReference type="SMART" id="SM01242">
    <property type="entry name" value="Integrin_B_tail"/>
    <property type="match status" value="1"/>
</dbReference>
<keyword evidence="12" id="KW-0325">Glycoprotein</keyword>
<evidence type="ECO:0000256" key="5">
    <source>
        <dbReference type="ARBA" id="ARBA00022729"/>
    </source>
</evidence>
<evidence type="ECO:0000256" key="14">
    <source>
        <dbReference type="SAM" id="MobiDB-lite"/>
    </source>
</evidence>
<gene>
    <name evidence="16" type="ORF">CTOB1V02_LOCUS6672</name>
</gene>
<keyword evidence="6" id="KW-0677">Repeat</keyword>
<dbReference type="InterPro" id="IPR057073">
    <property type="entry name" value="EGF_integrin_2"/>
</dbReference>
<evidence type="ECO:0000256" key="11">
    <source>
        <dbReference type="ARBA" id="ARBA00023157"/>
    </source>
</evidence>
<dbReference type="GO" id="GO:0008305">
    <property type="term" value="C:integrin complex"/>
    <property type="evidence" value="ECO:0007669"/>
    <property type="project" value="TreeGrafter"/>
</dbReference>
<dbReference type="FunFam" id="2.10.25.10:FF:000098">
    <property type="entry name" value="Integrin beta"/>
    <property type="match status" value="1"/>
</dbReference>
<evidence type="ECO:0000256" key="9">
    <source>
        <dbReference type="ARBA" id="ARBA00023037"/>
    </source>
</evidence>
<dbReference type="Pfam" id="PF23105">
    <property type="entry name" value="EGF_integrin"/>
    <property type="match status" value="2"/>
</dbReference>
<dbReference type="Pfam" id="PF00362">
    <property type="entry name" value="Integrin_beta"/>
    <property type="match status" value="1"/>
</dbReference>
<dbReference type="InterPro" id="IPR012896">
    <property type="entry name" value="Integrin_bsu_tail"/>
</dbReference>
<dbReference type="GO" id="GO:0007160">
    <property type="term" value="P:cell-matrix adhesion"/>
    <property type="evidence" value="ECO:0007669"/>
    <property type="project" value="TreeGrafter"/>
</dbReference>
<dbReference type="SUPFAM" id="SSF69687">
    <property type="entry name" value="Integrin beta tail domain"/>
    <property type="match status" value="1"/>
</dbReference>
<evidence type="ECO:0000256" key="2">
    <source>
        <dbReference type="ARBA" id="ARBA00007449"/>
    </source>
</evidence>
<keyword evidence="3" id="KW-1003">Cell membrane</keyword>
<dbReference type="GO" id="GO:0007229">
    <property type="term" value="P:integrin-mediated signaling pathway"/>
    <property type="evidence" value="ECO:0007669"/>
    <property type="project" value="UniProtKB-KW"/>
</dbReference>
<evidence type="ECO:0000256" key="15">
    <source>
        <dbReference type="SAM" id="Phobius"/>
    </source>
</evidence>
<dbReference type="PROSITE" id="PS52047">
    <property type="entry name" value="I_EGF_2"/>
    <property type="match status" value="2"/>
</dbReference>
<dbReference type="EMBL" id="OB661704">
    <property type="protein sequence ID" value="CAD7228794.1"/>
    <property type="molecule type" value="Genomic_DNA"/>
</dbReference>
<dbReference type="Pfam" id="PF07974">
    <property type="entry name" value="EGF_2"/>
    <property type="match status" value="1"/>
</dbReference>
<organism evidence="16">
    <name type="scientific">Cyprideis torosa</name>
    <dbReference type="NCBI Taxonomy" id="163714"/>
    <lineage>
        <taxon>Eukaryota</taxon>
        <taxon>Metazoa</taxon>
        <taxon>Ecdysozoa</taxon>
        <taxon>Arthropoda</taxon>
        <taxon>Crustacea</taxon>
        <taxon>Oligostraca</taxon>
        <taxon>Ostracoda</taxon>
        <taxon>Podocopa</taxon>
        <taxon>Podocopida</taxon>
        <taxon>Cytherocopina</taxon>
        <taxon>Cytheroidea</taxon>
        <taxon>Cytherideidae</taxon>
        <taxon>Cyprideis</taxon>
    </lineage>
</organism>
<keyword evidence="5" id="KW-0732">Signal</keyword>
<dbReference type="Gene3D" id="1.20.5.100">
    <property type="entry name" value="Cytochrome c1, transmembrane anchor, C-terminal"/>
    <property type="match status" value="1"/>
</dbReference>
<evidence type="ECO:0000256" key="7">
    <source>
        <dbReference type="ARBA" id="ARBA00022889"/>
    </source>
</evidence>
<keyword evidence="10 15" id="KW-0472">Membrane</keyword>
<dbReference type="InterPro" id="IPR013111">
    <property type="entry name" value="EGF_extracell"/>
</dbReference>
<dbReference type="FunFam" id="3.40.50.410:FF:000002">
    <property type="entry name" value="Integrin beta"/>
    <property type="match status" value="1"/>
</dbReference>
<dbReference type="OrthoDB" id="410592at2759"/>
<dbReference type="GO" id="GO:0005178">
    <property type="term" value="F:integrin binding"/>
    <property type="evidence" value="ECO:0007669"/>
    <property type="project" value="TreeGrafter"/>
</dbReference>
<evidence type="ECO:0000256" key="12">
    <source>
        <dbReference type="ARBA" id="ARBA00023180"/>
    </source>
</evidence>
<evidence type="ECO:0000313" key="16">
    <source>
        <dbReference type="EMBL" id="CAD7228794.1"/>
    </source>
</evidence>
<keyword evidence="7 13" id="KW-0130">Cell adhesion</keyword>
<keyword evidence="4 13" id="KW-0812">Transmembrane</keyword>
<evidence type="ECO:0000256" key="3">
    <source>
        <dbReference type="ARBA" id="ARBA00022475"/>
    </source>
</evidence>
<dbReference type="InterPro" id="IPR057243">
    <property type="entry name" value="Integrin_I-EGF_CS"/>
</dbReference>
<comment type="subcellular location">
    <subcellularLocation>
        <location evidence="1 13">Cell membrane</location>
        <topology evidence="1 13">Single-pass type I membrane protein</topology>
    </subcellularLocation>
</comment>
<protein>
    <recommendedName>
        <fullName evidence="13">Integrin beta</fullName>
    </recommendedName>
</protein>
<dbReference type="GO" id="GO:0007157">
    <property type="term" value="P:heterophilic cell-cell adhesion via plasma membrane cell adhesion molecules"/>
    <property type="evidence" value="ECO:0007669"/>
    <property type="project" value="UniProtKB-ARBA"/>
</dbReference>
<dbReference type="PANTHER" id="PTHR10082:SF60">
    <property type="entry name" value="INTEGRIN BETA-PS"/>
    <property type="match status" value="1"/>
</dbReference>
<sequence length="958" mass="106450">MSMTGTLRSPTIVGRSGPTSLPPVKKRFGLRKVEGPLISPSLMAIQGAAGPEDREPSSLLYSIHTGTTSKQPLQQEVQSTSASGFHPESQASFMEKDALIEFNVTNMSLSVAYLHEIHRQRLLRSRQSQLFSPSTGWTSGPVSMAQIPEETTGEDLDSKPHLLHPLELSDAQEYKGIVKKRRKRNRVVVFFVRPPRICSSCLPVPCLIFNDTTLFARCNPQNLYDQLDSSARCDPDFVINPSNQFTKILDLDLKKGNHALNQEAVQIKPQRVKLACRPKEAFDLKLFYQRAEDYPVDLYYLMDLSRSMKDDKDKLSELGISLAQKMERLTSNFRLGFGSFVDKVVMPYVSTVPAELNEPCDSCAAPYGYRNHMSLESNSSRFAVEVGRAKVSGNLDAPEGGFDAIMQAIVCKNDIGWRDKARRLLVFSTDAGFHYAGDGKLGGIVMPNDGHCHLNSRGEYTHSAMLDYPSVSQLNQKVKEQSINIIWAVTSEQRHTYDELSKFVEGSYAGTLSQDSSNVVQLIEQQYAQITSSVEIKDNATAPVRITYYSRCLDPNGLLRQTSKCEGLTLHNRVEFEARIEVSHCPKDPREWKQIVQIYPVGLNESLIVEVDMVCECPCEQPGNAGYKPASIAAECNYEGDLMCGICQCSGDFFGKFCECDARNQDLADSEAGCRPDNATDILCSNRGTCVCGQCECFKRPDPNEIVSGPYCECDNYQCNRHNDELCSGPDHGECVCGQCVCKPGWTGDACSCSMDTSGCQPPDGGSLCSGKGNCTCGVCECMETEAGKFSGKFCAECPTCPGRCEELKSCVECQMFERGPLTKEECEECPFEVIPVEVIEERSEDERQCTFTDEDGCRWYFAYGYNEHNELVVRAQTTKDCPPIINILGIVLGVIGAIVALGVGVLLLWKLLTTIHDRREFAEFKRQQEYRKWGADVNPIFKQATSTFQNPTYKGST</sequence>
<dbReference type="Gene3D" id="3.40.50.410">
    <property type="entry name" value="von Willebrand factor, type A domain"/>
    <property type="match status" value="1"/>
</dbReference>
<evidence type="ECO:0000256" key="4">
    <source>
        <dbReference type="ARBA" id="ARBA00022692"/>
    </source>
</evidence>
<dbReference type="PROSITE" id="PS00243">
    <property type="entry name" value="I_EGF_1"/>
    <property type="match status" value="2"/>
</dbReference>
<dbReference type="Pfam" id="PF07965">
    <property type="entry name" value="Integrin_B_tail"/>
    <property type="match status" value="1"/>
</dbReference>
<dbReference type="GO" id="GO:0005925">
    <property type="term" value="C:focal adhesion"/>
    <property type="evidence" value="ECO:0007669"/>
    <property type="project" value="TreeGrafter"/>
</dbReference>
<dbReference type="InterPro" id="IPR015812">
    <property type="entry name" value="Integrin_bsu"/>
</dbReference>
<dbReference type="GO" id="GO:0051094">
    <property type="term" value="P:positive regulation of developmental process"/>
    <property type="evidence" value="ECO:0007669"/>
    <property type="project" value="UniProtKB-ARBA"/>
</dbReference>
<dbReference type="InterPro" id="IPR036349">
    <property type="entry name" value="Integrin_bsu_tail_dom_sf"/>
</dbReference>
<proteinExistence type="inferred from homology"/>
<dbReference type="Gene3D" id="2.10.25.10">
    <property type="entry name" value="Laminin"/>
    <property type="match status" value="4"/>
</dbReference>
<dbReference type="GO" id="GO:0030334">
    <property type="term" value="P:regulation of cell migration"/>
    <property type="evidence" value="ECO:0007669"/>
    <property type="project" value="UniProtKB-ARBA"/>
</dbReference>
<dbReference type="SMART" id="SM00187">
    <property type="entry name" value="INB"/>
    <property type="match status" value="1"/>
</dbReference>
<dbReference type="FunFam" id="2.10.25.10:FF:000155">
    <property type="entry name" value="Integrin beta"/>
    <property type="match status" value="1"/>
</dbReference>
<dbReference type="SUPFAM" id="SSF57196">
    <property type="entry name" value="EGF/Laminin"/>
    <property type="match status" value="1"/>
</dbReference>
<keyword evidence="11" id="KW-1015">Disulfide bond</keyword>
<dbReference type="Pfam" id="PF08725">
    <property type="entry name" value="Integrin_b_cyt"/>
    <property type="match status" value="1"/>
</dbReference>
<keyword evidence="9 13" id="KW-0401">Integrin</keyword>
<evidence type="ECO:0000256" key="1">
    <source>
        <dbReference type="ARBA" id="ARBA00004251"/>
    </source>
</evidence>
<dbReference type="SMART" id="SM01241">
    <property type="entry name" value="Integrin_b_cyt"/>
    <property type="match status" value="1"/>
</dbReference>
<dbReference type="PRINTS" id="PR01186">
    <property type="entry name" value="INTEGRINB"/>
</dbReference>
<dbReference type="SUPFAM" id="SSF69179">
    <property type="entry name" value="Integrin domains"/>
    <property type="match status" value="1"/>
</dbReference>
<reference evidence="16" key="1">
    <citation type="submission" date="2020-11" db="EMBL/GenBank/DDBJ databases">
        <authorList>
            <person name="Tran Van P."/>
        </authorList>
    </citation>
    <scope>NUCLEOTIDE SEQUENCE</scope>
</reference>
<name>A0A7R8WHD2_9CRUS</name>
<evidence type="ECO:0000256" key="13">
    <source>
        <dbReference type="RuleBase" id="RU000633"/>
    </source>
</evidence>
<dbReference type="InterPro" id="IPR036465">
    <property type="entry name" value="vWFA_dom_sf"/>
</dbReference>
<dbReference type="InterPro" id="IPR032695">
    <property type="entry name" value="Integrin_dom_sf"/>
</dbReference>
<dbReference type="InterPro" id="IPR002369">
    <property type="entry name" value="Integrin_bsu_VWA"/>
</dbReference>
<feature type="region of interest" description="Disordered" evidence="14">
    <location>
        <begin position="1"/>
        <end position="25"/>
    </location>
</feature>
<dbReference type="GO" id="GO:0009986">
    <property type="term" value="C:cell surface"/>
    <property type="evidence" value="ECO:0007669"/>
    <property type="project" value="TreeGrafter"/>
</dbReference>
<dbReference type="Gene3D" id="2.60.40.1510">
    <property type="entry name" value="ntegrin, alpha v. Chain A, domain 3"/>
    <property type="match status" value="1"/>
</dbReference>
<evidence type="ECO:0000256" key="6">
    <source>
        <dbReference type="ARBA" id="ARBA00022737"/>
    </source>
</evidence>
<dbReference type="SUPFAM" id="SSF53300">
    <property type="entry name" value="vWA-like"/>
    <property type="match status" value="1"/>
</dbReference>
<evidence type="ECO:0000256" key="10">
    <source>
        <dbReference type="ARBA" id="ARBA00023136"/>
    </source>
</evidence>
<dbReference type="GO" id="GO:0033627">
    <property type="term" value="P:cell adhesion mediated by integrin"/>
    <property type="evidence" value="ECO:0007669"/>
    <property type="project" value="TreeGrafter"/>
</dbReference>